<organism evidence="13 14">
    <name type="scientific">Candidatus Lambdaproteobacteria bacterium RIFOXYD2_FULL_50_16</name>
    <dbReference type="NCBI Taxonomy" id="1817772"/>
    <lineage>
        <taxon>Bacteria</taxon>
        <taxon>Pseudomonadati</taxon>
        <taxon>Pseudomonadota</taxon>
        <taxon>Candidatus Lambdaproteobacteria</taxon>
    </lineage>
</organism>
<evidence type="ECO:0000313" key="14">
    <source>
        <dbReference type="Proteomes" id="UP000178449"/>
    </source>
</evidence>
<evidence type="ECO:0000256" key="1">
    <source>
        <dbReference type="ARBA" id="ARBA00004418"/>
    </source>
</evidence>
<comment type="caution">
    <text evidence="13">The sequence shown here is derived from an EMBL/GenBank/DDBJ whole genome shotgun (WGS) entry which is preliminary data.</text>
</comment>
<dbReference type="Gene3D" id="2.30.42.10">
    <property type="match status" value="2"/>
</dbReference>
<evidence type="ECO:0000256" key="9">
    <source>
        <dbReference type="PIRSR" id="PIRSR611782-1"/>
    </source>
</evidence>
<protein>
    <recommendedName>
        <fullName evidence="12">PDZ domain-containing protein</fullName>
    </recommendedName>
</protein>
<dbReference type="SMART" id="SM00228">
    <property type="entry name" value="PDZ"/>
    <property type="match status" value="2"/>
</dbReference>
<dbReference type="CDD" id="cd10839">
    <property type="entry name" value="cpPDZ1_DegP-like"/>
    <property type="match status" value="1"/>
</dbReference>
<feature type="active site" description="Charge relay system" evidence="9">
    <location>
        <position position="187"/>
    </location>
</feature>
<dbReference type="GO" id="GO:0006508">
    <property type="term" value="P:proteolysis"/>
    <property type="evidence" value="ECO:0007669"/>
    <property type="project" value="UniProtKB-KW"/>
</dbReference>
<feature type="signal peptide" evidence="11">
    <location>
        <begin position="1"/>
        <end position="18"/>
    </location>
</feature>
<reference evidence="13 14" key="1">
    <citation type="journal article" date="2016" name="Nat. Commun.">
        <title>Thousands of microbial genomes shed light on interconnected biogeochemical processes in an aquifer system.</title>
        <authorList>
            <person name="Anantharaman K."/>
            <person name="Brown C.T."/>
            <person name="Hug L.A."/>
            <person name="Sharon I."/>
            <person name="Castelle C.J."/>
            <person name="Probst A.J."/>
            <person name="Thomas B.C."/>
            <person name="Singh A."/>
            <person name="Wilkins M.J."/>
            <person name="Karaoz U."/>
            <person name="Brodie E.L."/>
            <person name="Williams K.H."/>
            <person name="Hubbard S.S."/>
            <person name="Banfield J.F."/>
        </authorList>
    </citation>
    <scope>NUCLEOTIDE SEQUENCE [LARGE SCALE GENOMIC DNA]</scope>
</reference>
<dbReference type="InterPro" id="IPR001940">
    <property type="entry name" value="Peptidase_S1C"/>
</dbReference>
<feature type="binding site" evidence="10">
    <location>
        <begin position="185"/>
        <end position="187"/>
    </location>
    <ligand>
        <name>substrate</name>
    </ligand>
</feature>
<evidence type="ECO:0000256" key="4">
    <source>
        <dbReference type="ARBA" id="ARBA00022729"/>
    </source>
</evidence>
<dbReference type="InterPro" id="IPR011782">
    <property type="entry name" value="Pept_S1C_Do"/>
</dbReference>
<evidence type="ECO:0000256" key="2">
    <source>
        <dbReference type="ARBA" id="ARBA00010541"/>
    </source>
</evidence>
<feature type="active site" description="Charge relay system" evidence="9">
    <location>
        <position position="113"/>
    </location>
</feature>
<evidence type="ECO:0000256" key="6">
    <source>
        <dbReference type="ARBA" id="ARBA00022764"/>
    </source>
</evidence>
<keyword evidence="7" id="KW-0378">Hydrolase</keyword>
<gene>
    <name evidence="13" type="ORF">A2527_10385</name>
</gene>
<dbReference type="PRINTS" id="PR00834">
    <property type="entry name" value="PROTEASES2C"/>
</dbReference>
<comment type="subcellular location">
    <subcellularLocation>
        <location evidence="1">Periplasm</location>
    </subcellularLocation>
</comment>
<evidence type="ECO:0000259" key="12">
    <source>
        <dbReference type="PROSITE" id="PS50106"/>
    </source>
</evidence>
<dbReference type="InterPro" id="IPR009003">
    <property type="entry name" value="Peptidase_S1_PA"/>
</dbReference>
<dbReference type="Pfam" id="PF13180">
    <property type="entry name" value="PDZ_2"/>
    <property type="match status" value="1"/>
</dbReference>
<feature type="domain" description="PDZ" evidence="12">
    <location>
        <begin position="325"/>
        <end position="424"/>
    </location>
</feature>
<proteinExistence type="inferred from homology"/>
<dbReference type="Gene3D" id="2.40.10.120">
    <property type="match status" value="1"/>
</dbReference>
<dbReference type="SUPFAM" id="SSF50494">
    <property type="entry name" value="Trypsin-like serine proteases"/>
    <property type="match status" value="1"/>
</dbReference>
<keyword evidence="3" id="KW-0645">Protease</keyword>
<keyword evidence="8" id="KW-0720">Serine protease</keyword>
<feature type="binding site" evidence="10">
    <location>
        <position position="113"/>
    </location>
    <ligand>
        <name>substrate</name>
    </ligand>
</feature>
<feature type="chain" id="PRO_5039560680" description="PDZ domain-containing protein" evidence="11">
    <location>
        <begin position="19"/>
        <end position="435"/>
    </location>
</feature>
<keyword evidence="5" id="KW-0677">Repeat</keyword>
<dbReference type="Pfam" id="PF17820">
    <property type="entry name" value="PDZ_6"/>
    <property type="match status" value="1"/>
</dbReference>
<dbReference type="Proteomes" id="UP000178449">
    <property type="component" value="Unassembled WGS sequence"/>
</dbReference>
<dbReference type="InterPro" id="IPR036034">
    <property type="entry name" value="PDZ_sf"/>
</dbReference>
<dbReference type="GO" id="GO:0004252">
    <property type="term" value="F:serine-type endopeptidase activity"/>
    <property type="evidence" value="ECO:0007669"/>
    <property type="project" value="InterPro"/>
</dbReference>
<keyword evidence="4 11" id="KW-0732">Signal</keyword>
<dbReference type="Pfam" id="PF13365">
    <property type="entry name" value="Trypsin_2"/>
    <property type="match status" value="1"/>
</dbReference>
<comment type="similarity">
    <text evidence="2">Belongs to the peptidase S1C family.</text>
</comment>
<feature type="binding site" evidence="10">
    <location>
        <position position="83"/>
    </location>
    <ligand>
        <name>substrate</name>
    </ligand>
</feature>
<dbReference type="PANTHER" id="PTHR22939">
    <property type="entry name" value="SERINE PROTEASE FAMILY S1C HTRA-RELATED"/>
    <property type="match status" value="1"/>
</dbReference>
<feature type="active site" description="Charge relay system" evidence="9">
    <location>
        <position position="83"/>
    </location>
</feature>
<dbReference type="InterPro" id="IPR041489">
    <property type="entry name" value="PDZ_6"/>
</dbReference>
<dbReference type="EMBL" id="MFNE01000003">
    <property type="protein sequence ID" value="OGG97214.1"/>
    <property type="molecule type" value="Genomic_DNA"/>
</dbReference>
<dbReference type="SUPFAM" id="SSF50156">
    <property type="entry name" value="PDZ domain-like"/>
    <property type="match status" value="2"/>
</dbReference>
<dbReference type="AlphaFoldDB" id="A0A1F6GGI5"/>
<evidence type="ECO:0000256" key="7">
    <source>
        <dbReference type="ARBA" id="ARBA00022801"/>
    </source>
</evidence>
<dbReference type="NCBIfam" id="TIGR02037">
    <property type="entry name" value="degP_htrA_DO"/>
    <property type="match status" value="1"/>
</dbReference>
<name>A0A1F6GGI5_9PROT</name>
<keyword evidence="6" id="KW-0574">Periplasm</keyword>
<sequence length="435" mass="46447">MKRLLLLVLLLVASPVWAHDSFAPIVKSERIKVVHISTKATLPASTQRGPFIDPFGRPGPRKQSALGSGFIYSADGYIITNNHVVEKADKIEVTLFDGKQTTAKVIGTDPMTDLALIKVELKGLNPVKLGDSDKVEVGDWAVAIGNPLGLDYTVTAGIISAKQRDIFGGTAYGQFLQTDAAINPGNSGGPLFDDQGQVIGINTAIAQGQGLGFAIPINLAKTIIEELKAHGKIERGWLGVGIQELTRELAESFGLDASTKGVVINSVGEGSPAQLAGLAQGDVVVKVNGKPVEKPTELQQAIAEAKPDAQVDMEVLREGQPKRIKVKLGRRPEGDVSNLAEEPNPYGLKLEEVTPELIKKLNLPFKSGLLITDIDPDGVAFEQGLRAGDLMVEAGGIKTYKLADFDRAIAQAKSKIRLLVKRGDKPLYLALPKNP</sequence>
<dbReference type="STRING" id="1817772.A2527_10385"/>
<dbReference type="PANTHER" id="PTHR22939:SF129">
    <property type="entry name" value="SERINE PROTEASE HTRA2, MITOCHONDRIAL"/>
    <property type="match status" value="1"/>
</dbReference>
<accession>A0A1F6GGI5</accession>
<evidence type="ECO:0000256" key="11">
    <source>
        <dbReference type="SAM" id="SignalP"/>
    </source>
</evidence>
<feature type="domain" description="PDZ" evidence="12">
    <location>
        <begin position="242"/>
        <end position="319"/>
    </location>
</feature>
<evidence type="ECO:0000313" key="13">
    <source>
        <dbReference type="EMBL" id="OGG97214.1"/>
    </source>
</evidence>
<evidence type="ECO:0000256" key="8">
    <source>
        <dbReference type="ARBA" id="ARBA00022825"/>
    </source>
</evidence>
<dbReference type="PROSITE" id="PS50106">
    <property type="entry name" value="PDZ"/>
    <property type="match status" value="2"/>
</dbReference>
<dbReference type="GO" id="GO:0042597">
    <property type="term" value="C:periplasmic space"/>
    <property type="evidence" value="ECO:0007669"/>
    <property type="project" value="UniProtKB-SubCell"/>
</dbReference>
<evidence type="ECO:0000256" key="10">
    <source>
        <dbReference type="PIRSR" id="PIRSR611782-2"/>
    </source>
</evidence>
<evidence type="ECO:0000256" key="3">
    <source>
        <dbReference type="ARBA" id="ARBA00022670"/>
    </source>
</evidence>
<dbReference type="InterPro" id="IPR001478">
    <property type="entry name" value="PDZ"/>
</dbReference>
<evidence type="ECO:0000256" key="5">
    <source>
        <dbReference type="ARBA" id="ARBA00022737"/>
    </source>
</evidence>